<evidence type="ECO:0000313" key="2">
    <source>
        <dbReference type="Proteomes" id="UP001189429"/>
    </source>
</evidence>
<protein>
    <submittedName>
        <fullName evidence="1">Uncharacterized protein</fullName>
    </submittedName>
</protein>
<comment type="caution">
    <text evidence="1">The sequence shown here is derived from an EMBL/GenBank/DDBJ whole genome shotgun (WGS) entry which is preliminary data.</text>
</comment>
<evidence type="ECO:0000313" key="1">
    <source>
        <dbReference type="EMBL" id="CAK0801806.1"/>
    </source>
</evidence>
<feature type="non-terminal residue" evidence="1">
    <location>
        <position position="803"/>
    </location>
</feature>
<gene>
    <name evidence="1" type="ORF">PCOR1329_LOCUS9537</name>
</gene>
<accession>A0ABN9QBC9</accession>
<keyword evidence="2" id="KW-1185">Reference proteome</keyword>
<dbReference type="EMBL" id="CAUYUJ010002664">
    <property type="protein sequence ID" value="CAK0801806.1"/>
    <property type="molecule type" value="Genomic_DNA"/>
</dbReference>
<reference evidence="1" key="1">
    <citation type="submission" date="2023-10" db="EMBL/GenBank/DDBJ databases">
        <authorList>
            <person name="Chen Y."/>
            <person name="Shah S."/>
            <person name="Dougan E. K."/>
            <person name="Thang M."/>
            <person name="Chan C."/>
        </authorList>
    </citation>
    <scope>NUCLEOTIDE SEQUENCE [LARGE SCALE GENOMIC DNA]</scope>
</reference>
<sequence length="803" mass="86507">MGCLICPCAVQAAIGPWLQGAGCTIRDQCDLEGSGISRRFVLRFKGDMDATLDSRIRHAFGALRDDRGTWRRFAVELPLGRSVPLFIGLDKNRRAQTRELAVKRVVRALSEHLGARLFGGRDSGVVSHQWEPLVSIVVGPVEVPRIRWNNAKLADMRLEKGPLDTLVNNLSLRPTVKWDGCWSALPGAICKAISGHPWKGGPTWGLALAPDLERHDGGICKDPLFAKVVADCEKLCGIQSIVPPVEKLWVATKCRQIAGRLARNHQLQRISNGKSQRATSVASTRIYSGRKRRSGRLRSNVHKLLQIGLLMSAVSLLNAVLRSGALDVVTHTLQERNCALGKHWAKIFQRDPPLHQALDNCTSLAPALEGALEGRRAQGGFDDCGPRSAGSERLDLDSMAIAGVHTFLDGFGIRPADLPHADVTEVASRLGRPAAVHPDAPLAARARDELVSCVLQLCPGRAGPWVTELSAEAVFDFHAEVDDAPGGHMPLLLASQDPATEGHDWGGRRRLAARAYRGLAALAATRLWGRLSAARQARLLAGGGLGAGAFWNGFLREGETALTDAAFVVMFRRRLLLNLLSAPVACAFRYSGAAGDERSGTCCGRPLDVAGLHALQCPVWAHRIRLHNETVRILAEWISSHGGYADQERCVPELYQQEAGGELREARLDLVVSWPGMPVPVWVDVTVRSADPSGPGARTIGHAAIGAERHKRERYGDAVVPFAVEAEGRLGPQAQRFVADMAAAARRVAVLPGEASGRLGSDFARKLSERLSGALTARMADLLLAAAEGAGVGPWLGARQLLA</sequence>
<name>A0ABN9QBC9_9DINO</name>
<proteinExistence type="predicted"/>
<dbReference type="Proteomes" id="UP001189429">
    <property type="component" value="Unassembled WGS sequence"/>
</dbReference>
<organism evidence="1 2">
    <name type="scientific">Prorocentrum cordatum</name>
    <dbReference type="NCBI Taxonomy" id="2364126"/>
    <lineage>
        <taxon>Eukaryota</taxon>
        <taxon>Sar</taxon>
        <taxon>Alveolata</taxon>
        <taxon>Dinophyceae</taxon>
        <taxon>Prorocentrales</taxon>
        <taxon>Prorocentraceae</taxon>
        <taxon>Prorocentrum</taxon>
    </lineage>
</organism>